<gene>
    <name evidence="2" type="ORF">ALC57_04226</name>
</gene>
<dbReference type="AlphaFoldDB" id="A0A195EEX1"/>
<evidence type="ECO:0000313" key="3">
    <source>
        <dbReference type="Proteomes" id="UP000078492"/>
    </source>
</evidence>
<proteinExistence type="predicted"/>
<organism evidence="2 3">
    <name type="scientific">Trachymyrmex cornetzi</name>
    <dbReference type="NCBI Taxonomy" id="471704"/>
    <lineage>
        <taxon>Eukaryota</taxon>
        <taxon>Metazoa</taxon>
        <taxon>Ecdysozoa</taxon>
        <taxon>Arthropoda</taxon>
        <taxon>Hexapoda</taxon>
        <taxon>Insecta</taxon>
        <taxon>Pterygota</taxon>
        <taxon>Neoptera</taxon>
        <taxon>Endopterygota</taxon>
        <taxon>Hymenoptera</taxon>
        <taxon>Apocrita</taxon>
        <taxon>Aculeata</taxon>
        <taxon>Formicoidea</taxon>
        <taxon>Formicidae</taxon>
        <taxon>Myrmicinae</taxon>
        <taxon>Trachymyrmex</taxon>
    </lineage>
</organism>
<name>A0A195EEX1_9HYME</name>
<accession>A0A195EEX1</accession>
<protein>
    <submittedName>
        <fullName evidence="2">Uncharacterized protein</fullName>
    </submittedName>
</protein>
<reference evidence="2 3" key="1">
    <citation type="submission" date="2015-09" db="EMBL/GenBank/DDBJ databases">
        <title>Trachymyrmex cornetzi WGS genome.</title>
        <authorList>
            <person name="Nygaard S."/>
            <person name="Hu H."/>
            <person name="Boomsma J."/>
            <person name="Zhang G."/>
        </authorList>
    </citation>
    <scope>NUCLEOTIDE SEQUENCE [LARGE SCALE GENOMIC DNA]</scope>
    <source>
        <strain evidence="2">Tcor2-1</strain>
        <tissue evidence="2">Whole body</tissue>
    </source>
</reference>
<dbReference type="EMBL" id="KQ979039">
    <property type="protein sequence ID" value="KYN23352.1"/>
    <property type="molecule type" value="Genomic_DNA"/>
</dbReference>
<sequence length="398" mass="45602">MIAATYNCGCLSKLSALSPGPIRLQAPCYFQPHGTLHHLQKQTAQCCMHSKIIKKPKHIYATSENIACCCINRKSFLHISSCSKKIPSVHLSSAPPQCCSVNAFRMYSTPSHKLVNSVISASKESMNKQFLSRSKSKMKNLEISDKEQNPTNIVVSEIVRKKQPHKEIEAIINDNRVIIRMHKETIREEYDPPCECIGQVVSKESALSQGKCNDGFVFDMAHGNLELCRTPREDASVPSTKKTCEETGCRTVTLYPNVKGDIRSAPYRIEGREVRRSKMVKPIDLEENPNIFLLRIRKHCDSGDKRQTINLEFRAPRPWLPRKKKDLLKPETLEEHEDADMEHDIDKENDIDKEYEGHIDKEHKDNEEHKDKKEHKDDIDETIDAHKQNNEQKILISQ</sequence>
<feature type="region of interest" description="Disordered" evidence="1">
    <location>
        <begin position="325"/>
        <end position="398"/>
    </location>
</feature>
<evidence type="ECO:0000313" key="2">
    <source>
        <dbReference type="EMBL" id="KYN23352.1"/>
    </source>
</evidence>
<feature type="compositionally biased region" description="Basic and acidic residues" evidence="1">
    <location>
        <begin position="342"/>
        <end position="390"/>
    </location>
</feature>
<dbReference type="Proteomes" id="UP000078492">
    <property type="component" value="Unassembled WGS sequence"/>
</dbReference>
<evidence type="ECO:0000256" key="1">
    <source>
        <dbReference type="SAM" id="MobiDB-lite"/>
    </source>
</evidence>
<keyword evidence="3" id="KW-1185">Reference proteome</keyword>